<dbReference type="InterPro" id="IPR036872">
    <property type="entry name" value="CH_dom_sf"/>
</dbReference>
<dbReference type="SUPFAM" id="SSF47576">
    <property type="entry name" value="Calponin-homology domain, CH-domain"/>
    <property type="match status" value="1"/>
</dbReference>
<feature type="region of interest" description="Disordered" evidence="4">
    <location>
        <begin position="150"/>
        <end position="206"/>
    </location>
</feature>
<dbReference type="CDD" id="cd21223">
    <property type="entry name" value="CH_ASPM_rpt1"/>
    <property type="match status" value="1"/>
</dbReference>
<accession>A0A178Z7B3</accession>
<feature type="compositionally biased region" description="Acidic residues" evidence="4">
    <location>
        <begin position="1040"/>
        <end position="1057"/>
    </location>
</feature>
<dbReference type="PANTHER" id="PTHR22706">
    <property type="entry name" value="ASSEMBLY FACTOR FOR SPINDLE MICROTUBULES"/>
    <property type="match status" value="1"/>
</dbReference>
<dbReference type="GO" id="GO:0005737">
    <property type="term" value="C:cytoplasm"/>
    <property type="evidence" value="ECO:0007669"/>
    <property type="project" value="UniProtKB-SubCell"/>
</dbReference>
<dbReference type="GO" id="GO:0051295">
    <property type="term" value="P:establishment of meiotic spindle localization"/>
    <property type="evidence" value="ECO:0007669"/>
    <property type="project" value="TreeGrafter"/>
</dbReference>
<dbReference type="EMBL" id="LVYI01000010">
    <property type="protein sequence ID" value="OAP55664.1"/>
    <property type="molecule type" value="Genomic_DNA"/>
</dbReference>
<evidence type="ECO:0000313" key="5">
    <source>
        <dbReference type="EMBL" id="OAP55664.1"/>
    </source>
</evidence>
<feature type="region of interest" description="Disordered" evidence="4">
    <location>
        <begin position="1033"/>
        <end position="1057"/>
    </location>
</feature>
<proteinExistence type="predicted"/>
<dbReference type="GO" id="GO:0000922">
    <property type="term" value="C:spindle pole"/>
    <property type="evidence" value="ECO:0007669"/>
    <property type="project" value="TreeGrafter"/>
</dbReference>
<gene>
    <name evidence="5" type="ORF">AYL99_09816</name>
</gene>
<keyword evidence="2" id="KW-0963">Cytoplasm</keyword>
<evidence type="ECO:0000256" key="1">
    <source>
        <dbReference type="ARBA" id="ARBA00004496"/>
    </source>
</evidence>
<feature type="region of interest" description="Disordered" evidence="4">
    <location>
        <begin position="1"/>
        <end position="57"/>
    </location>
</feature>
<dbReference type="STRING" id="1367422.A0A178Z7B3"/>
<comment type="subcellular location">
    <subcellularLocation>
        <location evidence="1">Cytoplasm</location>
    </subcellularLocation>
</comment>
<evidence type="ECO:0000256" key="4">
    <source>
        <dbReference type="SAM" id="MobiDB-lite"/>
    </source>
</evidence>
<dbReference type="AlphaFoldDB" id="A0A178Z7B3"/>
<dbReference type="GeneID" id="30013984"/>
<reference evidence="5 6" key="1">
    <citation type="submission" date="2016-04" db="EMBL/GenBank/DDBJ databases">
        <title>Draft genome of Fonsecaea erecta CBS 125763.</title>
        <authorList>
            <person name="Weiss V.A."/>
            <person name="Vicente V.A."/>
            <person name="Raittz R.T."/>
            <person name="Moreno L.F."/>
            <person name="De Souza E.M."/>
            <person name="Pedrosa F.O."/>
            <person name="Steffens M.B."/>
            <person name="Faoro H."/>
            <person name="Tadra-Sfeir M.Z."/>
            <person name="Najafzadeh M.J."/>
            <person name="Felipe M.S."/>
            <person name="Teixeira M."/>
            <person name="Sun J."/>
            <person name="Xi L."/>
            <person name="Gomes R."/>
            <person name="De Azevedo C.M."/>
            <person name="Salgado C.G."/>
            <person name="Da Silva M.B."/>
            <person name="Nascimento M.F."/>
            <person name="Queiroz-Telles F."/>
            <person name="Attili D.S."/>
            <person name="Gorbushina A."/>
        </authorList>
    </citation>
    <scope>NUCLEOTIDE SEQUENCE [LARGE SCALE GENOMIC DNA]</scope>
    <source>
        <strain evidence="5 6">CBS 125763</strain>
    </source>
</reference>
<feature type="compositionally biased region" description="Polar residues" evidence="4">
    <location>
        <begin position="267"/>
        <end position="278"/>
    </location>
</feature>
<dbReference type="GO" id="GO:0000278">
    <property type="term" value="P:mitotic cell cycle"/>
    <property type="evidence" value="ECO:0007669"/>
    <property type="project" value="TreeGrafter"/>
</dbReference>
<keyword evidence="6" id="KW-1185">Reference proteome</keyword>
<dbReference type="Proteomes" id="UP000078343">
    <property type="component" value="Unassembled WGS sequence"/>
</dbReference>
<keyword evidence="3" id="KW-0112">Calmodulin-binding</keyword>
<feature type="compositionally biased region" description="Basic and acidic residues" evidence="4">
    <location>
        <begin position="431"/>
        <end position="451"/>
    </location>
</feature>
<protein>
    <recommendedName>
        <fullName evidence="7">Calponin-homology (CH) domain-containing protein</fullName>
    </recommendedName>
</protein>
<feature type="region of interest" description="Disordered" evidence="4">
    <location>
        <begin position="407"/>
        <end position="456"/>
    </location>
</feature>
<dbReference type="GO" id="GO:0005516">
    <property type="term" value="F:calmodulin binding"/>
    <property type="evidence" value="ECO:0007669"/>
    <property type="project" value="UniProtKB-KW"/>
</dbReference>
<dbReference type="RefSeq" id="XP_018689031.1">
    <property type="nucleotide sequence ID" value="XM_018841322.1"/>
</dbReference>
<evidence type="ECO:0000313" key="6">
    <source>
        <dbReference type="Proteomes" id="UP000078343"/>
    </source>
</evidence>
<comment type="caution">
    <text evidence="5">The sequence shown here is derived from an EMBL/GenBank/DDBJ whole genome shotgun (WGS) entry which is preliminary data.</text>
</comment>
<organism evidence="5 6">
    <name type="scientific">Fonsecaea erecta</name>
    <dbReference type="NCBI Taxonomy" id="1367422"/>
    <lineage>
        <taxon>Eukaryota</taxon>
        <taxon>Fungi</taxon>
        <taxon>Dikarya</taxon>
        <taxon>Ascomycota</taxon>
        <taxon>Pezizomycotina</taxon>
        <taxon>Eurotiomycetes</taxon>
        <taxon>Chaetothyriomycetidae</taxon>
        <taxon>Chaetothyriales</taxon>
        <taxon>Herpotrichiellaceae</taxon>
        <taxon>Fonsecaea</taxon>
    </lineage>
</organism>
<evidence type="ECO:0000256" key="2">
    <source>
        <dbReference type="ARBA" id="ARBA00022490"/>
    </source>
</evidence>
<dbReference type="InterPro" id="IPR051185">
    <property type="entry name" value="ASPM"/>
</dbReference>
<dbReference type="GO" id="GO:0007051">
    <property type="term" value="P:spindle organization"/>
    <property type="evidence" value="ECO:0007669"/>
    <property type="project" value="TreeGrafter"/>
</dbReference>
<dbReference type="Gene3D" id="1.10.418.10">
    <property type="entry name" value="Calponin-like domain"/>
    <property type="match status" value="2"/>
</dbReference>
<dbReference type="PANTHER" id="PTHR22706:SF1">
    <property type="entry name" value="ASSEMBLY FACTOR FOR SPINDLE MICROTUBULES"/>
    <property type="match status" value="1"/>
</dbReference>
<dbReference type="OrthoDB" id="76388at2759"/>
<evidence type="ECO:0000256" key="3">
    <source>
        <dbReference type="ARBA" id="ARBA00022860"/>
    </source>
</evidence>
<name>A0A178Z7B3_9EURO</name>
<evidence type="ECO:0008006" key="7">
    <source>
        <dbReference type="Google" id="ProtNLM"/>
    </source>
</evidence>
<sequence length="1057" mass="115656">MPPPSSAAAIGTPCPVPLPKQTEQQQKQQQQQQQQQRRTRHHGHRDRDSLLLSPSDDTTANLEFTSAFAAPFAPGVLKNARPRRRRAQDGLLGFTIHEDTAQRVGARGGGDDENPLKTGARRRAAISQPPQRPQKRAAVGVAATAAAALAPSAPDNGPSGIVIVPPQVPKRGSGASARLSQAPRRPITSKAEGRASSSSTAAEPLRTVPEDTVALLGGVDAAATTTTMLRPARRATFYIPTEDTTMPSMYMGIFSPIKNLDPAVKTSPGSAATSTNTERPSKPDDELTGIAAQMVAKKNRGTTKDKGAASAKPMPLQTTTKPLQESTLMVDRWGQGGGKENVPPGEEALLGKKDRLAKGMSGVEGRGRDLEVGVPLSQQQLNRQQRDAAPYEPTAGMWKSVRMDSLGHSTRMKSSQNAGPRLRTGRLGRASRMEELEPKSRAGASERESLKKKPSVPSRFVLPKVDAAPVSELYPVITEDVVDPAMYEDNWLRHQEIAITQLVNNLFGASAPAPSPVESEMLKLQLLERYGDPSNVMLYKRLQAALLYGALSVPRDMLKGTARLGTDLGKRKAFTDLWLDTYELSYLRAALEVVVGRRIKAGRGHGVGRRMLQHFIEIFLIRNEDGQPDDASTDHVAWSYQRTLLRSLMVIKLLDTMKAATSASTVRCLFQPGAACKTSVGVVQALFQLLNPSVGDPMRALVHVGYTVTYAQHALAEYCYKMDNLAVDLRDGVRLTRLVELLLYPFASPHLDFVHDSDSTTSIFLPTGQELSLTDGDSCWPLSQHLKYPCPGRATKLYNVQVALSAIQQVKGLGTVADSVKAEDIVDGFREKTVKLLWGLTSQWGLASLVDWDDVECEIKRLCRTGASSCENDYFDLQPDEHGRARHTVLLKAWAQAIASQHGIQVINMTTSFTDGRVFQAIVEEYEGYLSYDVGLCTSRSLAERLRRLGCSEQFAMLFSPAEGVHVFDRDFVVATLAFLCSRLLQPTKAVRAAVTIQRRWRWYWARVVEHRKGQVKVVAASCAAVALQRGMAGSGDTEHEQEEEEEQGDEDIWLSL</sequence>
<feature type="compositionally biased region" description="Low complexity" evidence="4">
    <location>
        <begin position="24"/>
        <end position="36"/>
    </location>
</feature>
<feature type="region of interest" description="Disordered" evidence="4">
    <location>
        <begin position="264"/>
        <end position="287"/>
    </location>
</feature>